<reference evidence="3 4" key="1">
    <citation type="submission" date="2018-07" db="EMBL/GenBank/DDBJ databases">
        <title>Desertimonas flava gen. nov. sp. nov.</title>
        <authorList>
            <person name="Liu S."/>
        </authorList>
    </citation>
    <scope>NUCLEOTIDE SEQUENCE [LARGE SCALE GENOMIC DNA]</scope>
    <source>
        <strain evidence="3 4">16Sb5-5</strain>
    </source>
</reference>
<dbReference type="Gene3D" id="3.30.370.10">
    <property type="entry name" value="Barstar-like"/>
    <property type="match status" value="1"/>
</dbReference>
<dbReference type="SUPFAM" id="SSF52038">
    <property type="entry name" value="Barstar-related"/>
    <property type="match status" value="1"/>
</dbReference>
<proteinExistence type="inferred from homology"/>
<keyword evidence="4" id="KW-1185">Reference proteome</keyword>
<dbReference type="InterPro" id="IPR035905">
    <property type="entry name" value="Barstar-like_sf"/>
</dbReference>
<organism evidence="3 4">
    <name type="scientific">Desertihabitans brevis</name>
    <dbReference type="NCBI Taxonomy" id="2268447"/>
    <lineage>
        <taxon>Bacteria</taxon>
        <taxon>Bacillati</taxon>
        <taxon>Actinomycetota</taxon>
        <taxon>Actinomycetes</taxon>
        <taxon>Propionibacteriales</taxon>
        <taxon>Propionibacteriaceae</taxon>
        <taxon>Desertihabitans</taxon>
    </lineage>
</organism>
<evidence type="ECO:0000259" key="2">
    <source>
        <dbReference type="Pfam" id="PF01337"/>
    </source>
</evidence>
<dbReference type="EMBL" id="QOUI01000010">
    <property type="protein sequence ID" value="RCK68551.1"/>
    <property type="molecule type" value="Genomic_DNA"/>
</dbReference>
<evidence type="ECO:0000313" key="4">
    <source>
        <dbReference type="Proteomes" id="UP000252770"/>
    </source>
</evidence>
<evidence type="ECO:0000313" key="3">
    <source>
        <dbReference type="EMBL" id="RCK68551.1"/>
    </source>
</evidence>
<evidence type="ECO:0000256" key="1">
    <source>
        <dbReference type="ARBA" id="ARBA00006845"/>
    </source>
</evidence>
<dbReference type="Proteomes" id="UP000252770">
    <property type="component" value="Unassembled WGS sequence"/>
</dbReference>
<dbReference type="AlphaFoldDB" id="A0A367YU97"/>
<comment type="caution">
    <text evidence="3">The sequence shown here is derived from an EMBL/GenBank/DDBJ whole genome shotgun (WGS) entry which is preliminary data.</text>
</comment>
<feature type="domain" description="Barstar (barnase inhibitor)" evidence="2">
    <location>
        <begin position="44"/>
        <end position="109"/>
    </location>
</feature>
<name>A0A367YU97_9ACTN</name>
<comment type="similarity">
    <text evidence="1">Belongs to the barstar family.</text>
</comment>
<gene>
    <name evidence="3" type="ORF">DT076_15045</name>
</gene>
<dbReference type="InterPro" id="IPR000468">
    <property type="entry name" value="Barstar"/>
</dbReference>
<protein>
    <recommendedName>
        <fullName evidence="2">Barstar (barnase inhibitor) domain-containing protein</fullName>
    </recommendedName>
</protein>
<sequence>MDRRPLRVVRADRPVTGGVRRVVATAEEARRALQDEGWRVAVLDAGSRAELFAQLQRALGRSGGANLDALWDLLREVETPLALIWESWAEVAAADPGWFRRVLAVFEARGGEPGEPVVLVLL</sequence>
<accession>A0A367YU97</accession>
<dbReference type="Pfam" id="PF01337">
    <property type="entry name" value="Barstar"/>
    <property type="match status" value="1"/>
</dbReference>